<proteinExistence type="predicted"/>
<keyword evidence="4" id="KW-1185">Reference proteome</keyword>
<dbReference type="Proteomes" id="UP000399805">
    <property type="component" value="Unassembled WGS sequence"/>
</dbReference>
<evidence type="ECO:0000256" key="2">
    <source>
        <dbReference type="SAM" id="Phobius"/>
    </source>
</evidence>
<organism evidence="3 4">
    <name type="scientific">Amycolatopsis camponoti</name>
    <dbReference type="NCBI Taxonomy" id="2606593"/>
    <lineage>
        <taxon>Bacteria</taxon>
        <taxon>Bacillati</taxon>
        <taxon>Actinomycetota</taxon>
        <taxon>Actinomycetes</taxon>
        <taxon>Pseudonocardiales</taxon>
        <taxon>Pseudonocardiaceae</taxon>
        <taxon>Amycolatopsis</taxon>
    </lineage>
</organism>
<accession>A0A6I8MA15</accession>
<sequence>MTTDQIIYLVLGGAGLGVLMGALTRVSPGGGPQPRRAADSGPDLPQPPPTVPEPPLTSEEQEAAVEEQRLRHQHALAVARQNRLREIARRRPKPE</sequence>
<feature type="region of interest" description="Disordered" evidence="1">
    <location>
        <begin position="26"/>
        <end position="71"/>
    </location>
</feature>
<feature type="transmembrane region" description="Helical" evidence="2">
    <location>
        <begin position="6"/>
        <end position="26"/>
    </location>
</feature>
<feature type="compositionally biased region" description="Pro residues" evidence="1">
    <location>
        <begin position="44"/>
        <end position="55"/>
    </location>
</feature>
<reference evidence="3 4" key="1">
    <citation type="submission" date="2019-09" db="EMBL/GenBank/DDBJ databases">
        <authorList>
            <person name="Leyn A S."/>
        </authorList>
    </citation>
    <scope>NUCLEOTIDE SEQUENCE [LARGE SCALE GENOMIC DNA]</scope>
    <source>
        <strain evidence="3">AA231_1</strain>
    </source>
</reference>
<evidence type="ECO:0000313" key="4">
    <source>
        <dbReference type="Proteomes" id="UP000399805"/>
    </source>
</evidence>
<dbReference type="AlphaFoldDB" id="A0A6I8MA15"/>
<name>A0A6I8MA15_9PSEU</name>
<keyword evidence="2" id="KW-1133">Transmembrane helix</keyword>
<gene>
    <name evidence="3" type="ORF">AA23TX_09656</name>
</gene>
<dbReference type="EMBL" id="CABVGP010000004">
    <property type="protein sequence ID" value="VVJ24897.1"/>
    <property type="molecule type" value="Genomic_DNA"/>
</dbReference>
<evidence type="ECO:0000256" key="1">
    <source>
        <dbReference type="SAM" id="MobiDB-lite"/>
    </source>
</evidence>
<keyword evidence="2" id="KW-0812">Transmembrane</keyword>
<dbReference type="RefSeq" id="WP_155549568.1">
    <property type="nucleotide sequence ID" value="NZ_CABVGP010000004.1"/>
</dbReference>
<evidence type="ECO:0000313" key="3">
    <source>
        <dbReference type="EMBL" id="VVJ24897.1"/>
    </source>
</evidence>
<keyword evidence="2" id="KW-0472">Membrane</keyword>
<protein>
    <submittedName>
        <fullName evidence="3">Uncharacterized protein</fullName>
    </submittedName>
</protein>